<dbReference type="SUPFAM" id="SSF51735">
    <property type="entry name" value="NAD(P)-binding Rossmann-fold domains"/>
    <property type="match status" value="1"/>
</dbReference>
<organism evidence="3 4">
    <name type="scientific">Ochrobactrum vermis</name>
    <dbReference type="NCBI Taxonomy" id="1827297"/>
    <lineage>
        <taxon>Bacteria</taxon>
        <taxon>Pseudomonadati</taxon>
        <taxon>Pseudomonadota</taxon>
        <taxon>Alphaproteobacteria</taxon>
        <taxon>Hyphomicrobiales</taxon>
        <taxon>Brucellaceae</taxon>
        <taxon>Brucella/Ochrobactrum group</taxon>
        <taxon>Ochrobactrum</taxon>
    </lineage>
</organism>
<name>A0ABU8PFV5_9HYPH</name>
<dbReference type="InterPro" id="IPR050259">
    <property type="entry name" value="SDR"/>
</dbReference>
<keyword evidence="4" id="KW-1185">Reference proteome</keyword>
<dbReference type="Proteomes" id="UP001375812">
    <property type="component" value="Unassembled WGS sequence"/>
</dbReference>
<dbReference type="PANTHER" id="PTHR42879">
    <property type="entry name" value="3-OXOACYL-(ACYL-CARRIER-PROTEIN) REDUCTASE"/>
    <property type="match status" value="1"/>
</dbReference>
<proteinExistence type="inferred from homology"/>
<dbReference type="PANTHER" id="PTHR42879:SF2">
    <property type="entry name" value="3-OXOACYL-[ACYL-CARRIER-PROTEIN] REDUCTASE FABG"/>
    <property type="match status" value="1"/>
</dbReference>
<dbReference type="Pfam" id="PF13561">
    <property type="entry name" value="adh_short_C2"/>
    <property type="match status" value="1"/>
</dbReference>
<reference evidence="3 4" key="1">
    <citation type="submission" date="2023-12" db="EMBL/GenBank/DDBJ databases">
        <title>Gut-associated functions are favored during microbiome assembly across C. elegans life.</title>
        <authorList>
            <person name="Zimmermann J."/>
        </authorList>
    </citation>
    <scope>NUCLEOTIDE SEQUENCE [LARGE SCALE GENOMIC DNA]</scope>
    <source>
        <strain evidence="3 4">MYb71</strain>
    </source>
</reference>
<protein>
    <submittedName>
        <fullName evidence="3">SDR family oxidoreductase</fullName>
    </submittedName>
</protein>
<dbReference type="InterPro" id="IPR020904">
    <property type="entry name" value="Sc_DH/Rdtase_CS"/>
</dbReference>
<dbReference type="InterPro" id="IPR057326">
    <property type="entry name" value="KR_dom"/>
</dbReference>
<dbReference type="PROSITE" id="PS00061">
    <property type="entry name" value="ADH_SHORT"/>
    <property type="match status" value="1"/>
</dbReference>
<dbReference type="Gene3D" id="3.40.50.720">
    <property type="entry name" value="NAD(P)-binding Rossmann-like Domain"/>
    <property type="match status" value="1"/>
</dbReference>
<evidence type="ECO:0000259" key="2">
    <source>
        <dbReference type="SMART" id="SM00822"/>
    </source>
</evidence>
<evidence type="ECO:0000313" key="4">
    <source>
        <dbReference type="Proteomes" id="UP001375812"/>
    </source>
</evidence>
<evidence type="ECO:0000313" key="3">
    <source>
        <dbReference type="EMBL" id="MEJ5021133.1"/>
    </source>
</evidence>
<comment type="similarity">
    <text evidence="1">Belongs to the short-chain dehydrogenases/reductases (SDR) family.</text>
</comment>
<dbReference type="PRINTS" id="PR00081">
    <property type="entry name" value="GDHRDH"/>
</dbReference>
<accession>A0ABU8PFV5</accession>
<comment type="caution">
    <text evidence="3">The sequence shown here is derived from an EMBL/GenBank/DDBJ whole genome shotgun (WGS) entry which is preliminary data.</text>
</comment>
<gene>
    <name evidence="3" type="ORF">WH297_15545</name>
</gene>
<dbReference type="InterPro" id="IPR002347">
    <property type="entry name" value="SDR_fam"/>
</dbReference>
<dbReference type="InterPro" id="IPR036291">
    <property type="entry name" value="NAD(P)-bd_dom_sf"/>
</dbReference>
<dbReference type="PRINTS" id="PR00080">
    <property type="entry name" value="SDRFAMILY"/>
</dbReference>
<dbReference type="EMBL" id="JBBGZH010000002">
    <property type="protein sequence ID" value="MEJ5021133.1"/>
    <property type="molecule type" value="Genomic_DNA"/>
</dbReference>
<feature type="domain" description="Ketoreductase" evidence="2">
    <location>
        <begin position="23"/>
        <end position="203"/>
    </location>
</feature>
<dbReference type="SMART" id="SM00822">
    <property type="entry name" value="PKS_KR"/>
    <property type="match status" value="1"/>
</dbReference>
<dbReference type="RefSeq" id="WP_105543605.1">
    <property type="nucleotide sequence ID" value="NZ_JBBGZH010000002.1"/>
</dbReference>
<sequence>MAQHIAAGGSLSPLEEVFGLHGKHALVTGGGSGLGRAIASCLAQAGARVTIAGRRIDVLEQAASELGAQVNAARVDLCDIGSIQGFAAEVELNHGPVDILVNNAGNTVKKPFEDQTIEDLDHVFDVHVRGALELTRCIVPGQASRGQGSVLFIASMTSFIGQPFIIGYTAAKSALTGVVRGLSAEYSSRNVRINAIAPGWIDTELFRAATSNDKSRYEKILGRIQMGHVGQPVDIGWASVYLASPAAAYVTGQTLVVDGGALIGF</sequence>
<evidence type="ECO:0000256" key="1">
    <source>
        <dbReference type="ARBA" id="ARBA00006484"/>
    </source>
</evidence>